<dbReference type="PANTHER" id="PTHR12891">
    <property type="entry name" value="DNA REPAIR/TRANSCRIPTION PROTEIN MET18/MMS19"/>
    <property type="match status" value="1"/>
</dbReference>
<evidence type="ECO:0000313" key="2">
    <source>
        <dbReference type="EMBL" id="CAD9318604.1"/>
    </source>
</evidence>
<dbReference type="AlphaFoldDB" id="A0A7S1YT85"/>
<dbReference type="GO" id="GO:0005634">
    <property type="term" value="C:nucleus"/>
    <property type="evidence" value="ECO:0007669"/>
    <property type="project" value="UniProtKB-SubCell"/>
</dbReference>
<protein>
    <recommendedName>
        <fullName evidence="1">MMS19 nucleotide excision repair protein</fullName>
    </recommendedName>
</protein>
<gene>
    <name evidence="2" type="ORF">DBRI1063_LOCUS4953</name>
</gene>
<proteinExistence type="inferred from homology"/>
<comment type="subcellular location">
    <subcellularLocation>
        <location evidence="1">Nucleus</location>
    </subcellularLocation>
</comment>
<dbReference type="PANTHER" id="PTHR12891:SF0">
    <property type="entry name" value="MMS19 NUCLEOTIDE EXCISION REPAIR PROTEIN HOMOLOG"/>
    <property type="match status" value="1"/>
</dbReference>
<dbReference type="InterPro" id="IPR016024">
    <property type="entry name" value="ARM-type_fold"/>
</dbReference>
<accession>A0A7S1YT85</accession>
<dbReference type="InterPro" id="IPR039920">
    <property type="entry name" value="MMS19"/>
</dbReference>
<dbReference type="GO" id="GO:0097361">
    <property type="term" value="C:cytosolic [4Fe-4S] assembly targeting complex"/>
    <property type="evidence" value="ECO:0007669"/>
    <property type="project" value="UniProtKB-UniRule"/>
</dbReference>
<dbReference type="GO" id="GO:0016226">
    <property type="term" value="P:iron-sulfur cluster assembly"/>
    <property type="evidence" value="ECO:0007669"/>
    <property type="project" value="UniProtKB-UniRule"/>
</dbReference>
<comment type="function">
    <text evidence="1">Key component of the cytosolic iron-sulfur protein assembly (CIA) complex, a multiprotein complex that mediates the incorporation of iron-sulfur cluster into apoproteins specifically involved in DNA metabolism and genomic integrity. In the CIA complex, MMS19 acts as an adapter between early-acting CIA components and a subset of cellular target iron-sulfur proteins.</text>
</comment>
<sequence>MKGLESVLLSTPSILLFGNDEEEKEEMKSLICKIVTQWKETVLNEEEEDNGEREWKKTCAKTLGSLLGRSLSDADPTTCVMDDDDDMKVFMKNDILVPLLSSSTAFDSTTTSTTTMGYRYDQMALAQACHNGTEVLSREIVSFLVTTLFNLLQQGGVGSDATNHPAMSCAQTLSFMFHHGGTHPIQEFHNLSSYVKEGGGIVVTTTPMDIIVALCQKQKSSGDSNGSGGGGQIALGMSRLYLPQQKERIGLETSELMKLSYTILPHILPAYNNHTPSSEINSIIQFVSQVIPPLTEWDELKLCTALPILATALQHNHPKNESLKEIITSLAEYAISTDHDCVEAKSAAASIVFSVMLHHQENGDNECIGRLLLRDVISPAVAQNRNMNQALLGKEEEKENMDELQSFINAFEGAMNLLALVGSATACRGGKSSQTCDLVVRFLIKLACTGSAPFPDTNEEVCIGTSSSASSSSYGSVAESLSIIAGSSFGAILSVENGGAFWRQRISHVSLPEILRACDDAVSGENGSGSQDDSAASSFINFPLGALTAACHIMCCVPTTTLGDKQVNELGGIAVRGLICCATRMSNITTNENKTMTSSNVMSVTSIVLASLLRLMVVAPIVMARYASSMVPHLLLICQSFKSKVDVARHIIALQCLINIPLLPDSKKVCEAYKAHVLTYVLDTLDSSCRELRKAAVQVRNTWSTLE</sequence>
<dbReference type="GO" id="GO:0006281">
    <property type="term" value="P:DNA repair"/>
    <property type="evidence" value="ECO:0007669"/>
    <property type="project" value="UniProtKB-UniRule"/>
</dbReference>
<comment type="similarity">
    <text evidence="1">Belongs to the MET18/MMS19 family.</text>
</comment>
<evidence type="ECO:0000256" key="1">
    <source>
        <dbReference type="RuleBase" id="RU367072"/>
    </source>
</evidence>
<keyword evidence="1" id="KW-0227">DNA damage</keyword>
<dbReference type="EMBL" id="HBGN01007791">
    <property type="protein sequence ID" value="CAD9318604.1"/>
    <property type="molecule type" value="Transcribed_RNA"/>
</dbReference>
<keyword evidence="1" id="KW-0539">Nucleus</keyword>
<reference evidence="2" key="1">
    <citation type="submission" date="2021-01" db="EMBL/GenBank/DDBJ databases">
        <authorList>
            <person name="Corre E."/>
            <person name="Pelletier E."/>
            <person name="Niang G."/>
            <person name="Scheremetjew M."/>
            <person name="Finn R."/>
            <person name="Kale V."/>
            <person name="Holt S."/>
            <person name="Cochrane G."/>
            <person name="Meng A."/>
            <person name="Brown T."/>
            <person name="Cohen L."/>
        </authorList>
    </citation>
    <scope>NUCLEOTIDE SEQUENCE</scope>
    <source>
        <strain evidence="2">Pop2</strain>
    </source>
</reference>
<keyword evidence="1" id="KW-0234">DNA repair</keyword>
<dbReference type="SUPFAM" id="SSF48371">
    <property type="entry name" value="ARM repeat"/>
    <property type="match status" value="1"/>
</dbReference>
<organism evidence="2">
    <name type="scientific">Ditylum brightwellii</name>
    <dbReference type="NCBI Taxonomy" id="49249"/>
    <lineage>
        <taxon>Eukaryota</taxon>
        <taxon>Sar</taxon>
        <taxon>Stramenopiles</taxon>
        <taxon>Ochrophyta</taxon>
        <taxon>Bacillariophyta</taxon>
        <taxon>Mediophyceae</taxon>
        <taxon>Lithodesmiophycidae</taxon>
        <taxon>Lithodesmiales</taxon>
        <taxon>Lithodesmiaceae</taxon>
        <taxon>Ditylum</taxon>
    </lineage>
</organism>
<dbReference type="GO" id="GO:0051604">
    <property type="term" value="P:protein maturation"/>
    <property type="evidence" value="ECO:0007669"/>
    <property type="project" value="UniProtKB-UniRule"/>
</dbReference>
<name>A0A7S1YT85_9STRA</name>